<keyword evidence="3" id="KW-1003">Cell membrane</keyword>
<keyword evidence="2" id="KW-0813">Transport</keyword>
<feature type="domain" description="PTS EIIC type-1" evidence="14">
    <location>
        <begin position="110"/>
        <end position="474"/>
    </location>
</feature>
<dbReference type="NCBIfam" id="NF008236">
    <property type="entry name" value="PRK11007.1"/>
    <property type="match status" value="1"/>
</dbReference>
<keyword evidence="10 12" id="KW-0472">Membrane</keyword>
<protein>
    <submittedName>
        <fullName evidence="15">PTS system trehalose-specific EIIBC component</fullName>
    </submittedName>
</protein>
<dbReference type="STRING" id="634113.AUT07_00230"/>
<reference evidence="15 16" key="1">
    <citation type="submission" date="2016-01" db="EMBL/GenBank/DDBJ databases">
        <title>Genome sequence of Ca. Arsenophonus lipopteni, the exclusive symbiont of a blood sucking fly Lipoptena cervi (Diptera: Hippoboscidae).</title>
        <authorList>
            <person name="Novakova E."/>
            <person name="Hypsa V."/>
            <person name="Nguyen P."/>
            <person name="Husnik F."/>
            <person name="Darby A.C."/>
        </authorList>
    </citation>
    <scope>NUCLEOTIDE SEQUENCE [LARGE SCALE GENOMIC DNA]</scope>
    <source>
        <strain evidence="15 16">CB</strain>
    </source>
</reference>
<feature type="transmembrane region" description="Helical" evidence="12">
    <location>
        <begin position="292"/>
        <end position="322"/>
    </location>
</feature>
<organism evidence="15 16">
    <name type="scientific">Candidatus Arsenophonus lipoptenae</name>
    <dbReference type="NCBI Taxonomy" id="634113"/>
    <lineage>
        <taxon>Bacteria</taxon>
        <taxon>Pseudomonadati</taxon>
        <taxon>Pseudomonadota</taxon>
        <taxon>Gammaproteobacteria</taxon>
        <taxon>Enterobacterales</taxon>
        <taxon>Morganellaceae</taxon>
        <taxon>Arsenophonus</taxon>
    </lineage>
</organism>
<keyword evidence="5" id="KW-0808">Transferase</keyword>
<evidence type="ECO:0000256" key="11">
    <source>
        <dbReference type="PROSITE-ProRule" id="PRU00421"/>
    </source>
</evidence>
<dbReference type="AlphaFoldDB" id="A0A109Q7D5"/>
<feature type="transmembrane region" description="Helical" evidence="12">
    <location>
        <begin position="187"/>
        <end position="207"/>
    </location>
</feature>
<name>A0A109Q7D5_9GAMM</name>
<evidence type="ECO:0000256" key="2">
    <source>
        <dbReference type="ARBA" id="ARBA00022448"/>
    </source>
</evidence>
<feature type="transmembrane region" description="Helical" evidence="12">
    <location>
        <begin position="258"/>
        <end position="280"/>
    </location>
</feature>
<evidence type="ECO:0000256" key="4">
    <source>
        <dbReference type="ARBA" id="ARBA00022597"/>
    </source>
</evidence>
<sequence>MLKDTSINHVNVRKIISMVGGKENISKITHCLTRLRFILYDQLKVKIDDLKKIPEVKGCFNQDDQLQIIIGTNVEKYYKTIQQYILKIDDNKNNKISNKVYSKFITCLISNLSEIFFPLLPTLICGGLILGLRNVISEIPIIDNKSLLEFYPILKPIYEFLWLPCEAIFHFLPVAICWSTVKKIGGTPILGIILGITLVSPQLMNPYNLIDQSPNVWDFGLFAIQKIGYQAQIIPAIFSGLFFGWFEKFMRRFIPDYLKLVIIPIITLSISLVVAHGILGPIGRMIGNEIAVIIKFIMFGNFAPIGSAIFGFVYPLLVVSGLHHTTLTIDLQIMQSQGGTPIWPIIALANIAQASSVVGIILISRKENEREITIPAAISAYFGVTEPALYSVNLYYRFPLFCAMAGSSCAGFICGLFNVLSNGIGIGGLPAFLSIKPMYWPIYFFSTIISIIIPIILTIFVYRYQKRKGILISN</sequence>
<dbReference type="SUPFAM" id="SSF55604">
    <property type="entry name" value="Glucose permease domain IIB"/>
    <property type="match status" value="1"/>
</dbReference>
<gene>
    <name evidence="15" type="primary">treB</name>
    <name evidence="15" type="ORF">AUT07_00230</name>
</gene>
<evidence type="ECO:0000256" key="9">
    <source>
        <dbReference type="ARBA" id="ARBA00022989"/>
    </source>
</evidence>
<dbReference type="PROSITE" id="PS51098">
    <property type="entry name" value="PTS_EIIB_TYPE_1"/>
    <property type="match status" value="1"/>
</dbReference>
<dbReference type="PROSITE" id="PS01035">
    <property type="entry name" value="PTS_EIIB_TYPE_1_CYS"/>
    <property type="match status" value="1"/>
</dbReference>
<evidence type="ECO:0000256" key="7">
    <source>
        <dbReference type="ARBA" id="ARBA00022692"/>
    </source>
</evidence>
<evidence type="ECO:0000256" key="8">
    <source>
        <dbReference type="ARBA" id="ARBA00022777"/>
    </source>
</evidence>
<feature type="transmembrane region" description="Helical" evidence="12">
    <location>
        <begin position="398"/>
        <end position="420"/>
    </location>
</feature>
<evidence type="ECO:0000313" key="16">
    <source>
        <dbReference type="Proteomes" id="UP000069926"/>
    </source>
</evidence>
<feature type="transmembrane region" description="Helical" evidence="12">
    <location>
        <begin position="342"/>
        <end position="363"/>
    </location>
</feature>
<dbReference type="InterPro" id="IPR018113">
    <property type="entry name" value="PTrfase_EIIB_Cys"/>
</dbReference>
<dbReference type="CDD" id="cd00212">
    <property type="entry name" value="PTS_IIB_glc"/>
    <property type="match status" value="1"/>
</dbReference>
<evidence type="ECO:0000256" key="3">
    <source>
        <dbReference type="ARBA" id="ARBA00022475"/>
    </source>
</evidence>
<dbReference type="PANTHER" id="PTHR30175:SF1">
    <property type="entry name" value="PTS SYSTEM ARBUTIN-, CELLOBIOSE-, AND SALICIN-SPECIFIC EIIBC COMPONENT-RELATED"/>
    <property type="match status" value="1"/>
</dbReference>
<dbReference type="GO" id="GO:0015771">
    <property type="term" value="P:trehalose transport"/>
    <property type="evidence" value="ECO:0007669"/>
    <property type="project" value="TreeGrafter"/>
</dbReference>
<evidence type="ECO:0000256" key="5">
    <source>
        <dbReference type="ARBA" id="ARBA00022679"/>
    </source>
</evidence>
<keyword evidence="6" id="KW-0598">Phosphotransferase system</keyword>
<dbReference type="GO" id="GO:0005886">
    <property type="term" value="C:plasma membrane"/>
    <property type="evidence" value="ECO:0007669"/>
    <property type="project" value="UniProtKB-SubCell"/>
</dbReference>
<dbReference type="InterPro" id="IPR036878">
    <property type="entry name" value="Glu_permease_IIB"/>
</dbReference>
<keyword evidence="8" id="KW-0418">Kinase</keyword>
<dbReference type="GO" id="GO:0008982">
    <property type="term" value="F:protein-N(PI)-phosphohistidine-sugar phosphotransferase activity"/>
    <property type="evidence" value="ECO:0007669"/>
    <property type="project" value="InterPro"/>
</dbReference>
<dbReference type="OrthoDB" id="92465at2"/>
<feature type="transmembrane region" description="Helical" evidence="12">
    <location>
        <begin position="115"/>
        <end position="136"/>
    </location>
</feature>
<dbReference type="GO" id="GO:0090589">
    <property type="term" value="F:protein-phosphocysteine-trehalose phosphotransferase system transporter activity"/>
    <property type="evidence" value="ECO:0007669"/>
    <property type="project" value="TreeGrafter"/>
</dbReference>
<evidence type="ECO:0000256" key="10">
    <source>
        <dbReference type="ARBA" id="ARBA00023136"/>
    </source>
</evidence>
<evidence type="ECO:0000259" key="14">
    <source>
        <dbReference type="PROSITE" id="PS51103"/>
    </source>
</evidence>
<dbReference type="GO" id="GO:0009401">
    <property type="term" value="P:phosphoenolpyruvate-dependent sugar phosphotransferase system"/>
    <property type="evidence" value="ECO:0007669"/>
    <property type="project" value="UniProtKB-KW"/>
</dbReference>
<dbReference type="Pfam" id="PF00367">
    <property type="entry name" value="PTS_EIIB"/>
    <property type="match status" value="1"/>
</dbReference>
<keyword evidence="7 12" id="KW-0812">Transmembrane</keyword>
<feature type="active site" description="Phosphocysteine intermediate; for EIIB activity" evidence="11">
    <location>
        <position position="31"/>
    </location>
</feature>
<feature type="transmembrane region" description="Helical" evidence="12">
    <location>
        <begin position="227"/>
        <end position="246"/>
    </location>
</feature>
<dbReference type="PANTHER" id="PTHR30175">
    <property type="entry name" value="PHOSPHOTRANSFERASE SYSTEM TRANSPORT PROTEIN"/>
    <property type="match status" value="1"/>
</dbReference>
<evidence type="ECO:0000259" key="13">
    <source>
        <dbReference type="PROSITE" id="PS51098"/>
    </source>
</evidence>
<feature type="transmembrane region" description="Helical" evidence="12">
    <location>
        <begin position="440"/>
        <end position="462"/>
    </location>
</feature>
<dbReference type="InterPro" id="IPR013013">
    <property type="entry name" value="PTS_EIIC_1"/>
</dbReference>
<dbReference type="InterPro" id="IPR003352">
    <property type="entry name" value="PTS_EIIC"/>
</dbReference>
<dbReference type="GO" id="GO:0016301">
    <property type="term" value="F:kinase activity"/>
    <property type="evidence" value="ECO:0007669"/>
    <property type="project" value="UniProtKB-KW"/>
</dbReference>
<dbReference type="Gene3D" id="3.30.1360.60">
    <property type="entry name" value="Glucose permease domain IIB"/>
    <property type="match status" value="1"/>
</dbReference>
<dbReference type="InterPro" id="IPR050558">
    <property type="entry name" value="PTS_Sugar-Specific_Components"/>
</dbReference>
<keyword evidence="16" id="KW-1185">Reference proteome</keyword>
<dbReference type="FunFam" id="3.30.1360.60:FF:000001">
    <property type="entry name" value="PTS system glucose-specific IIBC component PtsG"/>
    <property type="match status" value="1"/>
</dbReference>
<evidence type="ECO:0000256" key="1">
    <source>
        <dbReference type="ARBA" id="ARBA00004651"/>
    </source>
</evidence>
<dbReference type="PATRIC" id="fig|634113.3.peg.222"/>
<evidence type="ECO:0000256" key="6">
    <source>
        <dbReference type="ARBA" id="ARBA00022683"/>
    </source>
</evidence>
<keyword evidence="4" id="KW-0762">Sugar transport</keyword>
<dbReference type="Proteomes" id="UP000069926">
    <property type="component" value="Chromosome"/>
</dbReference>
<proteinExistence type="predicted"/>
<feature type="domain" description="PTS EIIB type-1" evidence="13">
    <location>
        <begin position="9"/>
        <end position="91"/>
    </location>
</feature>
<dbReference type="KEGG" id="asy:AUT07_00230"/>
<evidence type="ECO:0000313" key="15">
    <source>
        <dbReference type="EMBL" id="AMA64813.1"/>
    </source>
</evidence>
<dbReference type="Pfam" id="PF02378">
    <property type="entry name" value="PTS_EIIC"/>
    <property type="match status" value="1"/>
</dbReference>
<evidence type="ECO:0000256" key="12">
    <source>
        <dbReference type="SAM" id="Phobius"/>
    </source>
</evidence>
<comment type="subcellular location">
    <subcellularLocation>
        <location evidence="1">Cell membrane</location>
        <topology evidence="1">Multi-pass membrane protein</topology>
    </subcellularLocation>
</comment>
<dbReference type="RefSeq" id="WP_066283086.1">
    <property type="nucleotide sequence ID" value="NZ_CP013920.1"/>
</dbReference>
<dbReference type="EMBL" id="CP013920">
    <property type="protein sequence ID" value="AMA64813.1"/>
    <property type="molecule type" value="Genomic_DNA"/>
</dbReference>
<accession>A0A109Q7D5</accession>
<dbReference type="InterPro" id="IPR001996">
    <property type="entry name" value="PTS_IIB_1"/>
</dbReference>
<dbReference type="PROSITE" id="PS51103">
    <property type="entry name" value="PTS_EIIC_TYPE_1"/>
    <property type="match status" value="1"/>
</dbReference>
<keyword evidence="9 12" id="KW-1133">Transmembrane helix</keyword>